<gene>
    <name evidence="1" type="ORF">MGWOODY_Mmi1004</name>
</gene>
<proteinExistence type="predicted"/>
<accession>A0A160VFN4</accession>
<reference evidence="1" key="1">
    <citation type="submission" date="2015-10" db="EMBL/GenBank/DDBJ databases">
        <authorList>
            <person name="Gilbert D.G."/>
        </authorList>
    </citation>
    <scope>NUCLEOTIDE SEQUENCE</scope>
</reference>
<organism evidence="1">
    <name type="scientific">hydrothermal vent metagenome</name>
    <dbReference type="NCBI Taxonomy" id="652676"/>
    <lineage>
        <taxon>unclassified sequences</taxon>
        <taxon>metagenomes</taxon>
        <taxon>ecological metagenomes</taxon>
    </lineage>
</organism>
<sequence length="49" mass="5394">MEVTANDLTKYEGLVQLQGVDVGVCIRAHILEQELNINSVTIVDDCCCQ</sequence>
<evidence type="ECO:0000313" key="1">
    <source>
        <dbReference type="EMBL" id="CUV09428.1"/>
    </source>
</evidence>
<name>A0A160VFN4_9ZZZZ</name>
<protein>
    <submittedName>
        <fullName evidence="1">Uncharacterized protein</fullName>
    </submittedName>
</protein>
<dbReference type="AlphaFoldDB" id="A0A160VFN4"/>
<dbReference type="EMBL" id="FAXC01000244">
    <property type="protein sequence ID" value="CUV09428.1"/>
    <property type="molecule type" value="Genomic_DNA"/>
</dbReference>